<dbReference type="SUPFAM" id="SSF81301">
    <property type="entry name" value="Nucleotidyltransferase"/>
    <property type="match status" value="1"/>
</dbReference>
<dbReference type="PANTHER" id="PTHR12271">
    <property type="entry name" value="POLY A POLYMERASE CID PAP -RELATED"/>
    <property type="match status" value="1"/>
</dbReference>
<keyword evidence="4" id="KW-1185">Reference proteome</keyword>
<evidence type="ECO:0000313" key="4">
    <source>
        <dbReference type="Proteomes" id="UP001465755"/>
    </source>
</evidence>
<name>A0AAW1P4F5_9CHLO</name>
<feature type="compositionally biased region" description="Low complexity" evidence="1">
    <location>
        <begin position="15"/>
        <end position="34"/>
    </location>
</feature>
<dbReference type="AlphaFoldDB" id="A0AAW1P4F5"/>
<gene>
    <name evidence="3" type="ORF">WJX73_006339</name>
</gene>
<feature type="region of interest" description="Disordered" evidence="1">
    <location>
        <begin position="60"/>
        <end position="88"/>
    </location>
</feature>
<dbReference type="Pfam" id="PF22600">
    <property type="entry name" value="MTPAP-like_central"/>
    <property type="match status" value="1"/>
</dbReference>
<dbReference type="CDD" id="cd05402">
    <property type="entry name" value="NT_PAP_TUTase"/>
    <property type="match status" value="1"/>
</dbReference>
<sequence>MSALFSSVRNASGVTSGTLSSEATSSTSSAPLPGETTSALGEFQSQADGVLDHMVQKPLRVGGKPLGHSPEARHFQQRQGRGQGRPLPPRRVIHDSAAVEAFTPEQAQEAQQVMSDRWSSVTRTAADTHQKWAPDYRTLSLTVLLHKNQEQTPNQQDWRLREEALERVGQVVNKGLAGYIDLRVEPYGSFVSNLFTPGGDLDIAIEGSTHNWLDPDNRLPLNLLDKEEKARLLRALGSKLNKGQLTRGSIQRILHARVPIIKFVERRSGLACDVAVGSAGARFKSNVLGLLNRLEPRFGQLVRLVKAWAKAHDCNSPADGTFNTFALCLMVMFHLQTVSPPILPRLCDLFALGPEAVEARPLHEGRPHPPLALQECRERAKQWRPHSRNEAGLAELLALFFERYAAALQLWTRLDQNVAGISVMRASPWSASWASGRFAKPYAVNVEDPFDATDNCARTLSPFKAQGICGLFTASAKVLRHLDTAEDVETARQWLFHAVRTRSFPASIQLPLRYPPQNRLAAQEALAHHDVPGHKSVPPEVRAQALPYT</sequence>
<dbReference type="Gene3D" id="3.30.460.10">
    <property type="entry name" value="Beta Polymerase, domain 2"/>
    <property type="match status" value="1"/>
</dbReference>
<dbReference type="Proteomes" id="UP001465755">
    <property type="component" value="Unassembled WGS sequence"/>
</dbReference>
<dbReference type="PANTHER" id="PTHR12271:SF123">
    <property type="entry name" value="PROTEIN HESO1"/>
    <property type="match status" value="1"/>
</dbReference>
<feature type="compositionally biased region" description="Polar residues" evidence="1">
    <location>
        <begin position="1"/>
        <end position="14"/>
    </location>
</feature>
<dbReference type="InterPro" id="IPR054708">
    <property type="entry name" value="MTPAP-like_central"/>
</dbReference>
<comment type="caution">
    <text evidence="3">The sequence shown here is derived from an EMBL/GenBank/DDBJ whole genome shotgun (WGS) entry which is preliminary data.</text>
</comment>
<protein>
    <recommendedName>
        <fullName evidence="2">Poly(A) RNA polymerase mitochondrial-like central palm domain-containing protein</fullName>
    </recommendedName>
</protein>
<dbReference type="EMBL" id="JALJOQ010000048">
    <property type="protein sequence ID" value="KAK9804660.1"/>
    <property type="molecule type" value="Genomic_DNA"/>
</dbReference>
<proteinExistence type="predicted"/>
<evidence type="ECO:0000256" key="1">
    <source>
        <dbReference type="SAM" id="MobiDB-lite"/>
    </source>
</evidence>
<evidence type="ECO:0000313" key="3">
    <source>
        <dbReference type="EMBL" id="KAK9804660.1"/>
    </source>
</evidence>
<dbReference type="GO" id="GO:0016779">
    <property type="term" value="F:nucleotidyltransferase activity"/>
    <property type="evidence" value="ECO:0007669"/>
    <property type="project" value="TreeGrafter"/>
</dbReference>
<dbReference type="SUPFAM" id="SSF81631">
    <property type="entry name" value="PAP/OAS1 substrate-binding domain"/>
    <property type="match status" value="1"/>
</dbReference>
<dbReference type="Gene3D" id="1.10.1410.10">
    <property type="match status" value="1"/>
</dbReference>
<dbReference type="GO" id="GO:0031123">
    <property type="term" value="P:RNA 3'-end processing"/>
    <property type="evidence" value="ECO:0007669"/>
    <property type="project" value="TreeGrafter"/>
</dbReference>
<feature type="region of interest" description="Disordered" evidence="1">
    <location>
        <begin position="1"/>
        <end position="37"/>
    </location>
</feature>
<evidence type="ECO:0000259" key="2">
    <source>
        <dbReference type="Pfam" id="PF22600"/>
    </source>
</evidence>
<feature type="domain" description="Poly(A) RNA polymerase mitochondrial-like central palm" evidence="2">
    <location>
        <begin position="148"/>
        <end position="285"/>
    </location>
</feature>
<dbReference type="InterPro" id="IPR043519">
    <property type="entry name" value="NT_sf"/>
</dbReference>
<organism evidence="3 4">
    <name type="scientific">Symbiochloris irregularis</name>
    <dbReference type="NCBI Taxonomy" id="706552"/>
    <lineage>
        <taxon>Eukaryota</taxon>
        <taxon>Viridiplantae</taxon>
        <taxon>Chlorophyta</taxon>
        <taxon>core chlorophytes</taxon>
        <taxon>Trebouxiophyceae</taxon>
        <taxon>Trebouxiales</taxon>
        <taxon>Trebouxiaceae</taxon>
        <taxon>Symbiochloris</taxon>
    </lineage>
</organism>
<accession>A0AAW1P4F5</accession>
<reference evidence="3 4" key="1">
    <citation type="journal article" date="2024" name="Nat. Commun.">
        <title>Phylogenomics reveals the evolutionary origins of lichenization in chlorophyte algae.</title>
        <authorList>
            <person name="Puginier C."/>
            <person name="Libourel C."/>
            <person name="Otte J."/>
            <person name="Skaloud P."/>
            <person name="Haon M."/>
            <person name="Grisel S."/>
            <person name="Petersen M."/>
            <person name="Berrin J.G."/>
            <person name="Delaux P.M."/>
            <person name="Dal Grande F."/>
            <person name="Keller J."/>
        </authorList>
    </citation>
    <scope>NUCLEOTIDE SEQUENCE [LARGE SCALE GENOMIC DNA]</scope>
    <source>
        <strain evidence="3 4">SAG 2036</strain>
    </source>
</reference>